<evidence type="ECO:0000313" key="2">
    <source>
        <dbReference type="EMBL" id="GBM73427.1"/>
    </source>
</evidence>
<evidence type="ECO:0000313" key="3">
    <source>
        <dbReference type="Proteomes" id="UP000499080"/>
    </source>
</evidence>
<comment type="caution">
    <text evidence="2">The sequence shown here is derived from an EMBL/GenBank/DDBJ whole genome shotgun (WGS) entry which is preliminary data.</text>
</comment>
<protein>
    <submittedName>
        <fullName evidence="2">Uncharacterized protein</fullName>
    </submittedName>
</protein>
<organism evidence="2 3">
    <name type="scientific">Araneus ventricosus</name>
    <name type="common">Orbweaver spider</name>
    <name type="synonym">Epeira ventricosa</name>
    <dbReference type="NCBI Taxonomy" id="182803"/>
    <lineage>
        <taxon>Eukaryota</taxon>
        <taxon>Metazoa</taxon>
        <taxon>Ecdysozoa</taxon>
        <taxon>Arthropoda</taxon>
        <taxon>Chelicerata</taxon>
        <taxon>Arachnida</taxon>
        <taxon>Araneae</taxon>
        <taxon>Araneomorphae</taxon>
        <taxon>Entelegynae</taxon>
        <taxon>Araneoidea</taxon>
        <taxon>Araneidae</taxon>
        <taxon>Araneus</taxon>
    </lineage>
</organism>
<dbReference type="AlphaFoldDB" id="A0A4Y2I6S6"/>
<accession>A0A4Y2I6S6</accession>
<proteinExistence type="predicted"/>
<gene>
    <name evidence="2" type="ORF">AVEN_143093_1</name>
</gene>
<reference evidence="2 3" key="1">
    <citation type="journal article" date="2019" name="Sci. Rep.">
        <title>Orb-weaving spider Araneus ventricosus genome elucidates the spidroin gene catalogue.</title>
        <authorList>
            <person name="Kono N."/>
            <person name="Nakamura H."/>
            <person name="Ohtoshi R."/>
            <person name="Moran D.A.P."/>
            <person name="Shinohara A."/>
            <person name="Yoshida Y."/>
            <person name="Fujiwara M."/>
            <person name="Mori M."/>
            <person name="Tomita M."/>
            <person name="Arakawa K."/>
        </authorList>
    </citation>
    <scope>NUCLEOTIDE SEQUENCE [LARGE SCALE GENOMIC DNA]</scope>
</reference>
<name>A0A4Y2I6S6_ARAVE</name>
<dbReference type="EMBL" id="BGPR01002437">
    <property type="protein sequence ID" value="GBM73427.1"/>
    <property type="molecule type" value="Genomic_DNA"/>
</dbReference>
<sequence>MVPFFLNQKWGRATDGKNRILGRNAKRAKNIDSPPLPTGEPIPETSLALARYPVHVSSPGRYQNEESGPTRHIVFPDRYAEQMGKNRTTKASLKILKRATRQCEHFSSLCQSDRN</sequence>
<dbReference type="Proteomes" id="UP000499080">
    <property type="component" value="Unassembled WGS sequence"/>
</dbReference>
<keyword evidence="3" id="KW-1185">Reference proteome</keyword>
<feature type="region of interest" description="Disordered" evidence="1">
    <location>
        <begin position="23"/>
        <end position="42"/>
    </location>
</feature>
<evidence type="ECO:0000256" key="1">
    <source>
        <dbReference type="SAM" id="MobiDB-lite"/>
    </source>
</evidence>